<feature type="compositionally biased region" description="Polar residues" evidence="1">
    <location>
        <begin position="1"/>
        <end position="21"/>
    </location>
</feature>
<feature type="region of interest" description="Disordered" evidence="1">
    <location>
        <begin position="39"/>
        <end position="106"/>
    </location>
</feature>
<evidence type="ECO:0000256" key="1">
    <source>
        <dbReference type="SAM" id="MobiDB-lite"/>
    </source>
</evidence>
<reference evidence="2" key="1">
    <citation type="submission" date="2019-10" db="EMBL/GenBank/DDBJ databases">
        <authorList>
            <consortium name="DOE Joint Genome Institute"/>
            <person name="Kuo A."/>
            <person name="Miyauchi S."/>
            <person name="Kiss E."/>
            <person name="Drula E."/>
            <person name="Kohler A."/>
            <person name="Sanchez-Garcia M."/>
            <person name="Andreopoulos B."/>
            <person name="Barry K.W."/>
            <person name="Bonito G."/>
            <person name="Buee M."/>
            <person name="Carver A."/>
            <person name="Chen C."/>
            <person name="Cichocki N."/>
            <person name="Clum A."/>
            <person name="Culley D."/>
            <person name="Crous P.W."/>
            <person name="Fauchery L."/>
            <person name="Girlanda M."/>
            <person name="Hayes R."/>
            <person name="Keri Z."/>
            <person name="LaButti K."/>
            <person name="Lipzen A."/>
            <person name="Lombard V."/>
            <person name="Magnuson J."/>
            <person name="Maillard F."/>
            <person name="Morin E."/>
            <person name="Murat C."/>
            <person name="Nolan M."/>
            <person name="Ohm R."/>
            <person name="Pangilinan J."/>
            <person name="Pereira M."/>
            <person name="Perotto S."/>
            <person name="Peter M."/>
            <person name="Riley R."/>
            <person name="Sitrit Y."/>
            <person name="Stielow B."/>
            <person name="Szollosi G."/>
            <person name="Zifcakova L."/>
            <person name="Stursova M."/>
            <person name="Spatafora J.W."/>
            <person name="Tedersoo L."/>
            <person name="Vaario L.-M."/>
            <person name="Yamada A."/>
            <person name="Yan M."/>
            <person name="Wang P."/>
            <person name="Xu J."/>
            <person name="Bruns T."/>
            <person name="Baldrian P."/>
            <person name="Vilgalys R."/>
            <person name="Henrissat B."/>
            <person name="Grigoriev I.V."/>
            <person name="Hibbett D."/>
            <person name="Nagy L.G."/>
            <person name="Martin F.M."/>
        </authorList>
    </citation>
    <scope>NUCLEOTIDE SEQUENCE</scope>
    <source>
        <strain evidence="2">BED1</strain>
    </source>
</reference>
<dbReference type="GO" id="GO:0006261">
    <property type="term" value="P:DNA-templated DNA replication"/>
    <property type="evidence" value="ECO:0007669"/>
    <property type="project" value="TreeGrafter"/>
</dbReference>
<protein>
    <submittedName>
        <fullName evidence="2">DNA polymerase delta, subunit 4-domain-containing protein</fullName>
    </submittedName>
</protein>
<feature type="compositionally biased region" description="Low complexity" evidence="1">
    <location>
        <begin position="77"/>
        <end position="86"/>
    </location>
</feature>
<dbReference type="AlphaFoldDB" id="A0AAD4GK61"/>
<dbReference type="Proteomes" id="UP001194468">
    <property type="component" value="Unassembled WGS sequence"/>
</dbReference>
<dbReference type="EMBL" id="WHUW01000003">
    <property type="protein sequence ID" value="KAF8448873.1"/>
    <property type="molecule type" value="Genomic_DNA"/>
</dbReference>
<evidence type="ECO:0000313" key="2">
    <source>
        <dbReference type="EMBL" id="KAF8448873.1"/>
    </source>
</evidence>
<feature type="compositionally biased region" description="Basic and acidic residues" evidence="1">
    <location>
        <begin position="95"/>
        <end position="106"/>
    </location>
</feature>
<dbReference type="GO" id="GO:0000731">
    <property type="term" value="P:DNA synthesis involved in DNA repair"/>
    <property type="evidence" value="ECO:0007669"/>
    <property type="project" value="InterPro"/>
</dbReference>
<proteinExistence type="predicted"/>
<feature type="region of interest" description="Disordered" evidence="1">
    <location>
        <begin position="1"/>
        <end position="24"/>
    </location>
</feature>
<dbReference type="GO" id="GO:0043625">
    <property type="term" value="C:delta DNA polymerase complex"/>
    <property type="evidence" value="ECO:0007669"/>
    <property type="project" value="TreeGrafter"/>
</dbReference>
<dbReference type="Pfam" id="PF04081">
    <property type="entry name" value="DNA_pol_delta_4"/>
    <property type="match status" value="1"/>
</dbReference>
<keyword evidence="3" id="KW-1185">Reference proteome</keyword>
<accession>A0AAD4GK61</accession>
<dbReference type="PANTHER" id="PTHR14303:SF0">
    <property type="entry name" value="DNA POLYMERASE DELTA SUBUNIT 4"/>
    <property type="match status" value="1"/>
</dbReference>
<dbReference type="GO" id="GO:0003887">
    <property type="term" value="F:DNA-directed DNA polymerase activity"/>
    <property type="evidence" value="ECO:0007669"/>
    <property type="project" value="TreeGrafter"/>
</dbReference>
<organism evidence="2 3">
    <name type="scientific">Boletus edulis BED1</name>
    <dbReference type="NCBI Taxonomy" id="1328754"/>
    <lineage>
        <taxon>Eukaryota</taxon>
        <taxon>Fungi</taxon>
        <taxon>Dikarya</taxon>
        <taxon>Basidiomycota</taxon>
        <taxon>Agaricomycotina</taxon>
        <taxon>Agaricomycetes</taxon>
        <taxon>Agaricomycetidae</taxon>
        <taxon>Boletales</taxon>
        <taxon>Boletineae</taxon>
        <taxon>Boletaceae</taxon>
        <taxon>Boletoideae</taxon>
        <taxon>Boletus</taxon>
    </lineage>
</organism>
<reference evidence="2" key="2">
    <citation type="journal article" date="2020" name="Nat. Commun.">
        <title>Large-scale genome sequencing of mycorrhizal fungi provides insights into the early evolution of symbiotic traits.</title>
        <authorList>
            <person name="Miyauchi S."/>
            <person name="Kiss E."/>
            <person name="Kuo A."/>
            <person name="Drula E."/>
            <person name="Kohler A."/>
            <person name="Sanchez-Garcia M."/>
            <person name="Morin E."/>
            <person name="Andreopoulos B."/>
            <person name="Barry K.W."/>
            <person name="Bonito G."/>
            <person name="Buee M."/>
            <person name="Carver A."/>
            <person name="Chen C."/>
            <person name="Cichocki N."/>
            <person name="Clum A."/>
            <person name="Culley D."/>
            <person name="Crous P.W."/>
            <person name="Fauchery L."/>
            <person name="Girlanda M."/>
            <person name="Hayes R.D."/>
            <person name="Keri Z."/>
            <person name="LaButti K."/>
            <person name="Lipzen A."/>
            <person name="Lombard V."/>
            <person name="Magnuson J."/>
            <person name="Maillard F."/>
            <person name="Murat C."/>
            <person name="Nolan M."/>
            <person name="Ohm R.A."/>
            <person name="Pangilinan J."/>
            <person name="Pereira M.F."/>
            <person name="Perotto S."/>
            <person name="Peter M."/>
            <person name="Pfister S."/>
            <person name="Riley R."/>
            <person name="Sitrit Y."/>
            <person name="Stielow J.B."/>
            <person name="Szollosi G."/>
            <person name="Zifcakova L."/>
            <person name="Stursova M."/>
            <person name="Spatafora J.W."/>
            <person name="Tedersoo L."/>
            <person name="Vaario L.M."/>
            <person name="Yamada A."/>
            <person name="Yan M."/>
            <person name="Wang P."/>
            <person name="Xu J."/>
            <person name="Bruns T."/>
            <person name="Baldrian P."/>
            <person name="Vilgalys R."/>
            <person name="Dunand C."/>
            <person name="Henrissat B."/>
            <person name="Grigoriev I.V."/>
            <person name="Hibbett D."/>
            <person name="Nagy L.G."/>
            <person name="Martin F.M."/>
        </authorList>
    </citation>
    <scope>NUCLEOTIDE SEQUENCE</scope>
    <source>
        <strain evidence="2">BED1</strain>
    </source>
</reference>
<dbReference type="PANTHER" id="PTHR14303">
    <property type="entry name" value="DNA POLYMERASE DELTA SUBUNIT 4"/>
    <property type="match status" value="1"/>
</dbReference>
<gene>
    <name evidence="2" type="ORF">L210DRAFT_3523328</name>
</gene>
<feature type="compositionally biased region" description="Acidic residues" evidence="1">
    <location>
        <begin position="43"/>
        <end position="62"/>
    </location>
</feature>
<dbReference type="InterPro" id="IPR007218">
    <property type="entry name" value="DNA_pol_delta_4"/>
</dbReference>
<comment type="caution">
    <text evidence="2">The sequence shown here is derived from an EMBL/GenBank/DDBJ whole genome shotgun (WGS) entry which is preliminary data.</text>
</comment>
<sequence>MPNLKQGTLSFASAKRTNSIYNGKKTLVTEKGKVRRVERPVEVQDDAEPSEAIETFSDEEDAATAKISVKRTRTSTKTRPSSATAKQGITQSPSSEKEEPSRVGIEGKHLDVEDKAGRYRNYYNEVRSKMGYIQPVHSDGQNKIHQMLRFFDMSYGFGPCIGMTRLERWERAEAFGLNPPVEVRDILLTKEGIEKVEYAQCVLHGEV</sequence>
<evidence type="ECO:0000313" key="3">
    <source>
        <dbReference type="Proteomes" id="UP001194468"/>
    </source>
</evidence>
<name>A0AAD4GK61_BOLED</name>